<sequence length="132" mass="14613">MDAIRTVIEPCETALRAAMLANDVEALDALLDDDLVFTVPTGQIISKEDDLTAHRAKLLRLDTLDVHEMRACAIDEMILTTTRAKLAGHFDGAAFAGTFAYTRLWRRSDAKWRVVAGHASQVMSLRRPCGDQ</sequence>
<accession>A0ABV2CHZ2</accession>
<gene>
    <name evidence="2" type="ORF">ABXL37_31205</name>
</gene>
<dbReference type="EMBL" id="JBEWCH010000035">
    <property type="protein sequence ID" value="MET1478732.1"/>
    <property type="molecule type" value="Genomic_DNA"/>
</dbReference>
<dbReference type="Proteomes" id="UP001548587">
    <property type="component" value="Unassembled WGS sequence"/>
</dbReference>
<organism evidence="2 3">
    <name type="scientific">Burkholderia sola</name>
    <dbReference type="NCBI Taxonomy" id="2843302"/>
    <lineage>
        <taxon>Bacteria</taxon>
        <taxon>Pseudomonadati</taxon>
        <taxon>Pseudomonadota</taxon>
        <taxon>Betaproteobacteria</taxon>
        <taxon>Burkholderiales</taxon>
        <taxon>Burkholderiaceae</taxon>
        <taxon>Burkholderia</taxon>
        <taxon>Burkholderia cepacia complex</taxon>
    </lineage>
</organism>
<reference evidence="2 3" key="1">
    <citation type="submission" date="2024-06" db="EMBL/GenBank/DDBJ databases">
        <title>Burkholderia sola in Mexico.</title>
        <authorList>
            <person name="Estrada P."/>
        </authorList>
    </citation>
    <scope>NUCLEOTIDE SEQUENCE [LARGE SCALE GENOMIC DNA]</scope>
    <source>
        <strain evidence="2 3">CpTa8-5</strain>
    </source>
</reference>
<evidence type="ECO:0000313" key="2">
    <source>
        <dbReference type="EMBL" id="MET1478732.1"/>
    </source>
</evidence>
<name>A0ABV2CHZ2_9BURK</name>
<protein>
    <submittedName>
        <fullName evidence="2">Nuclear transport factor 2 family protein</fullName>
    </submittedName>
</protein>
<dbReference type="InterPro" id="IPR027843">
    <property type="entry name" value="DUF4440"/>
</dbReference>
<dbReference type="RefSeq" id="WP_124594573.1">
    <property type="nucleotide sequence ID" value="NZ_JBEWCH010000035.1"/>
</dbReference>
<dbReference type="InterPro" id="IPR032710">
    <property type="entry name" value="NTF2-like_dom_sf"/>
</dbReference>
<feature type="domain" description="DUF4440" evidence="1">
    <location>
        <begin position="8"/>
        <end position="114"/>
    </location>
</feature>
<comment type="caution">
    <text evidence="2">The sequence shown here is derived from an EMBL/GenBank/DDBJ whole genome shotgun (WGS) entry which is preliminary data.</text>
</comment>
<evidence type="ECO:0000259" key="1">
    <source>
        <dbReference type="Pfam" id="PF14534"/>
    </source>
</evidence>
<dbReference type="SUPFAM" id="SSF54427">
    <property type="entry name" value="NTF2-like"/>
    <property type="match status" value="1"/>
</dbReference>
<proteinExistence type="predicted"/>
<keyword evidence="3" id="KW-1185">Reference proteome</keyword>
<evidence type="ECO:0000313" key="3">
    <source>
        <dbReference type="Proteomes" id="UP001548587"/>
    </source>
</evidence>
<dbReference type="Pfam" id="PF14534">
    <property type="entry name" value="DUF4440"/>
    <property type="match status" value="1"/>
</dbReference>
<dbReference type="Gene3D" id="3.10.450.50">
    <property type="match status" value="1"/>
</dbReference>